<dbReference type="EMBL" id="BJCE01000282">
    <property type="protein sequence ID" value="GCL39610.1"/>
    <property type="molecule type" value="Genomic_DNA"/>
</dbReference>
<accession>A0A480A3K9</accession>
<evidence type="ECO:0000256" key="1">
    <source>
        <dbReference type="SAM" id="MobiDB-lite"/>
    </source>
</evidence>
<comment type="caution">
    <text evidence="2">The sequence shown here is derived from an EMBL/GenBank/DDBJ whole genome shotgun (WGS) entry which is preliminary data.</text>
</comment>
<protein>
    <submittedName>
        <fullName evidence="2">GCN5-like N-acetyltransferase</fullName>
    </submittedName>
</protein>
<dbReference type="GO" id="GO:0016740">
    <property type="term" value="F:transferase activity"/>
    <property type="evidence" value="ECO:0007669"/>
    <property type="project" value="UniProtKB-KW"/>
</dbReference>
<keyword evidence="3" id="KW-1185">Reference proteome</keyword>
<feature type="compositionally biased region" description="Basic and acidic residues" evidence="1">
    <location>
        <begin position="72"/>
        <end position="99"/>
    </location>
</feature>
<organism evidence="2 3">
    <name type="scientific">Sphaerospermopsis reniformis</name>
    <dbReference type="NCBI Taxonomy" id="531300"/>
    <lineage>
        <taxon>Bacteria</taxon>
        <taxon>Bacillati</taxon>
        <taxon>Cyanobacteriota</taxon>
        <taxon>Cyanophyceae</taxon>
        <taxon>Nostocales</taxon>
        <taxon>Aphanizomenonaceae</taxon>
        <taxon>Sphaerospermopsis</taxon>
    </lineage>
</organism>
<sequence length="99" mass="11523">MPNFDFPLDGYSIRRGSTLDKALLVKFIQRTYQELFPTQDFSHLACTVEQYFSTDTPLWWVYETQGTGNREQGTEGRRQEAEGRRQEGEGRRQEAGGRQ</sequence>
<dbReference type="Proteomes" id="UP000300142">
    <property type="component" value="Unassembled WGS sequence"/>
</dbReference>
<proteinExistence type="predicted"/>
<feature type="region of interest" description="Disordered" evidence="1">
    <location>
        <begin position="65"/>
        <end position="99"/>
    </location>
</feature>
<name>A0A480A3K9_9CYAN</name>
<evidence type="ECO:0000313" key="2">
    <source>
        <dbReference type="EMBL" id="GCL39610.1"/>
    </source>
</evidence>
<keyword evidence="2" id="KW-0808">Transferase</keyword>
<reference evidence="3" key="1">
    <citation type="submission" date="2019-02" db="EMBL/GenBank/DDBJ databases">
        <title>Draft genome sequence of Sphaerospermopsis reniformis NIES-1949.</title>
        <authorList>
            <person name="Yamaguchi H."/>
            <person name="Suzuki S."/>
            <person name="Kawachi M."/>
        </authorList>
    </citation>
    <scope>NUCLEOTIDE SEQUENCE [LARGE SCALE GENOMIC DNA]</scope>
    <source>
        <strain evidence="3">NIES-1949</strain>
    </source>
</reference>
<dbReference type="AlphaFoldDB" id="A0A480A3K9"/>
<evidence type="ECO:0000313" key="3">
    <source>
        <dbReference type="Proteomes" id="UP000300142"/>
    </source>
</evidence>
<gene>
    <name evidence="2" type="ORF">SR1949_47370</name>
</gene>